<gene>
    <name evidence="14" type="ORF">E0W69_001470</name>
</gene>
<accession>A0A5P2G0L8</accession>
<keyword evidence="3" id="KW-0633">Potassium transport</keyword>
<dbReference type="Pfam" id="PF07885">
    <property type="entry name" value="Ion_trans_2"/>
    <property type="match status" value="1"/>
</dbReference>
<protein>
    <submittedName>
        <fullName evidence="14">Transporter</fullName>
    </submittedName>
</protein>
<dbReference type="PANTHER" id="PTHR11767:SF102">
    <property type="entry name" value="INWARDLY RECTIFYING POTASSIUM CHANNEL 1, ISOFORM F"/>
    <property type="match status" value="1"/>
</dbReference>
<dbReference type="RefSeq" id="WP_131328259.1">
    <property type="nucleotide sequence ID" value="NZ_CP044016.1"/>
</dbReference>
<dbReference type="InterPro" id="IPR013099">
    <property type="entry name" value="K_chnl_dom"/>
</dbReference>
<evidence type="ECO:0000256" key="10">
    <source>
        <dbReference type="ARBA" id="ARBA00023303"/>
    </source>
</evidence>
<dbReference type="Gene3D" id="1.10.287.70">
    <property type="match status" value="1"/>
</dbReference>
<evidence type="ECO:0000313" key="14">
    <source>
        <dbReference type="EMBL" id="QES87382.1"/>
    </source>
</evidence>
<keyword evidence="15" id="KW-1185">Reference proteome</keyword>
<dbReference type="KEGG" id="arac:E0W69_001470"/>
<evidence type="ECO:0000313" key="15">
    <source>
        <dbReference type="Proteomes" id="UP000292424"/>
    </source>
</evidence>
<evidence type="ECO:0000256" key="4">
    <source>
        <dbReference type="ARBA" id="ARBA00022692"/>
    </source>
</evidence>
<feature type="domain" description="Inward rectifier potassium channel C-terminal" evidence="13">
    <location>
        <begin position="162"/>
        <end position="314"/>
    </location>
</feature>
<dbReference type="GO" id="GO:0005242">
    <property type="term" value="F:inward rectifier potassium channel activity"/>
    <property type="evidence" value="ECO:0007669"/>
    <property type="project" value="InterPro"/>
</dbReference>
<name>A0A5P2G0L8_9BACT</name>
<keyword evidence="5" id="KW-0851">Voltage-gated channel</keyword>
<evidence type="ECO:0000256" key="2">
    <source>
        <dbReference type="ARBA" id="ARBA00022448"/>
    </source>
</evidence>
<dbReference type="Pfam" id="PF17655">
    <property type="entry name" value="IRK_C"/>
    <property type="match status" value="1"/>
</dbReference>
<dbReference type="PANTHER" id="PTHR11767">
    <property type="entry name" value="INWARD RECTIFIER POTASSIUM CHANNEL"/>
    <property type="match status" value="1"/>
</dbReference>
<dbReference type="InterPro" id="IPR013518">
    <property type="entry name" value="K_chnl_inward-rec_Kir_cyto"/>
</dbReference>
<feature type="domain" description="Potassium channel" evidence="12">
    <location>
        <begin position="80"/>
        <end position="151"/>
    </location>
</feature>
<comment type="subcellular location">
    <subcellularLocation>
        <location evidence="1">Membrane</location>
        <topology evidence="1">Multi-pass membrane protein</topology>
    </subcellularLocation>
</comment>
<dbReference type="InterPro" id="IPR041647">
    <property type="entry name" value="IRK_C"/>
</dbReference>
<feature type="transmembrane region" description="Helical" evidence="11">
    <location>
        <begin position="64"/>
        <end position="86"/>
    </location>
</feature>
<dbReference type="Proteomes" id="UP000292424">
    <property type="component" value="Chromosome"/>
</dbReference>
<keyword evidence="7 11" id="KW-1133">Transmembrane helix</keyword>
<dbReference type="Gene3D" id="2.60.40.1400">
    <property type="entry name" value="G protein-activated inward rectifier potassium channel 1"/>
    <property type="match status" value="1"/>
</dbReference>
<dbReference type="AlphaFoldDB" id="A0A5P2G0L8"/>
<dbReference type="EMBL" id="CP044016">
    <property type="protein sequence ID" value="QES87382.1"/>
    <property type="molecule type" value="Genomic_DNA"/>
</dbReference>
<keyword evidence="2" id="KW-0813">Transport</keyword>
<dbReference type="GO" id="GO:0005886">
    <property type="term" value="C:plasma membrane"/>
    <property type="evidence" value="ECO:0007669"/>
    <property type="project" value="TreeGrafter"/>
</dbReference>
<evidence type="ECO:0000256" key="8">
    <source>
        <dbReference type="ARBA" id="ARBA00023065"/>
    </source>
</evidence>
<evidence type="ECO:0000256" key="1">
    <source>
        <dbReference type="ARBA" id="ARBA00004141"/>
    </source>
</evidence>
<evidence type="ECO:0000256" key="11">
    <source>
        <dbReference type="SAM" id="Phobius"/>
    </source>
</evidence>
<dbReference type="InterPro" id="IPR016449">
    <property type="entry name" value="K_chnl_inward-rec_Kir"/>
</dbReference>
<dbReference type="GO" id="GO:0034765">
    <property type="term" value="P:regulation of monoatomic ion transmembrane transport"/>
    <property type="evidence" value="ECO:0007669"/>
    <property type="project" value="TreeGrafter"/>
</dbReference>
<keyword evidence="6" id="KW-0630">Potassium</keyword>
<dbReference type="OrthoDB" id="9813518at2"/>
<keyword evidence="10" id="KW-0407">Ion channel</keyword>
<dbReference type="PRINTS" id="PR00169">
    <property type="entry name" value="KCHANNEL"/>
</dbReference>
<keyword evidence="8" id="KW-0406">Ion transport</keyword>
<reference evidence="14 15" key="1">
    <citation type="submission" date="2019-09" db="EMBL/GenBank/DDBJ databases">
        <title>Complete genome sequence of Arachidicoccus sp. B3-10 isolated from apple orchard soil.</title>
        <authorList>
            <person name="Kim H.S."/>
            <person name="Han K.-I."/>
            <person name="Suh M.K."/>
            <person name="Lee K.C."/>
            <person name="Eom M.K."/>
            <person name="Kim J.-S."/>
            <person name="Kang S.W."/>
            <person name="Sin Y."/>
            <person name="Lee J.-S."/>
        </authorList>
    </citation>
    <scope>NUCLEOTIDE SEQUENCE [LARGE SCALE GENOMIC DNA]</scope>
    <source>
        <strain evidence="14 15">B3-10</strain>
    </source>
</reference>
<dbReference type="InterPro" id="IPR014756">
    <property type="entry name" value="Ig_E-set"/>
</dbReference>
<evidence type="ECO:0000256" key="7">
    <source>
        <dbReference type="ARBA" id="ARBA00022989"/>
    </source>
</evidence>
<dbReference type="SUPFAM" id="SSF81296">
    <property type="entry name" value="E set domains"/>
    <property type="match status" value="1"/>
</dbReference>
<dbReference type="PRINTS" id="PR01320">
    <property type="entry name" value="KIRCHANNEL"/>
</dbReference>
<sequence length="318" mass="36351">MPSFLNHKHRLKTNDDTGFSNKVEDFGGRFINKDGSFNIVKQGVPIWQRWSIYNWLLSMSTWQFIFTLLLFYFTINIVYTSLYLFFGMNSLQGIIAKSCWGRIAEVFYFSTETFTTVGYGRVNPVGHAANIISSLEAASGFASFAVATGVMYGRFSRPKAHISFSHNAVIAPYRGGHGLMFRIVSFKNKHALTNVSIRVTASLLVHENGKNNYKFYELELERKHIDNLVMNWTIVHPIDDNSPLIHLSTEEMKQADLEIYVSINGFDDVYANNVMKRTSYITDEIIPNAKFVPMFHESEDGKTTILDLEKLNTFKELS</sequence>
<keyword evidence="4 11" id="KW-0812">Transmembrane</keyword>
<evidence type="ECO:0000259" key="12">
    <source>
        <dbReference type="Pfam" id="PF07885"/>
    </source>
</evidence>
<organism evidence="14 15">
    <name type="scientific">Rhizosphaericola mali</name>
    <dbReference type="NCBI Taxonomy" id="2545455"/>
    <lineage>
        <taxon>Bacteria</taxon>
        <taxon>Pseudomonadati</taxon>
        <taxon>Bacteroidota</taxon>
        <taxon>Chitinophagia</taxon>
        <taxon>Chitinophagales</taxon>
        <taxon>Chitinophagaceae</taxon>
        <taxon>Rhizosphaericola</taxon>
    </lineage>
</organism>
<evidence type="ECO:0000259" key="13">
    <source>
        <dbReference type="Pfam" id="PF17655"/>
    </source>
</evidence>
<dbReference type="SUPFAM" id="SSF81324">
    <property type="entry name" value="Voltage-gated potassium channels"/>
    <property type="match status" value="1"/>
</dbReference>
<dbReference type="GO" id="GO:0034702">
    <property type="term" value="C:monoatomic ion channel complex"/>
    <property type="evidence" value="ECO:0007669"/>
    <property type="project" value="UniProtKB-KW"/>
</dbReference>
<evidence type="ECO:0000256" key="9">
    <source>
        <dbReference type="ARBA" id="ARBA00023136"/>
    </source>
</evidence>
<evidence type="ECO:0000256" key="3">
    <source>
        <dbReference type="ARBA" id="ARBA00022538"/>
    </source>
</evidence>
<keyword evidence="9 11" id="KW-0472">Membrane</keyword>
<dbReference type="GO" id="GO:1990573">
    <property type="term" value="P:potassium ion import across plasma membrane"/>
    <property type="evidence" value="ECO:0007669"/>
    <property type="project" value="TreeGrafter"/>
</dbReference>
<evidence type="ECO:0000256" key="6">
    <source>
        <dbReference type="ARBA" id="ARBA00022958"/>
    </source>
</evidence>
<proteinExistence type="predicted"/>
<evidence type="ECO:0000256" key="5">
    <source>
        <dbReference type="ARBA" id="ARBA00022882"/>
    </source>
</evidence>